<organism evidence="1">
    <name type="scientific">marine sediment metagenome</name>
    <dbReference type="NCBI Taxonomy" id="412755"/>
    <lineage>
        <taxon>unclassified sequences</taxon>
        <taxon>metagenomes</taxon>
        <taxon>ecological metagenomes</taxon>
    </lineage>
</organism>
<proteinExistence type="predicted"/>
<dbReference type="EMBL" id="LAZR01002673">
    <property type="protein sequence ID" value="KKN27035.1"/>
    <property type="molecule type" value="Genomic_DNA"/>
</dbReference>
<gene>
    <name evidence="1" type="ORF">LCGC14_0868650</name>
</gene>
<protein>
    <submittedName>
        <fullName evidence="1">Uncharacterized protein</fullName>
    </submittedName>
</protein>
<accession>A0A0F9P5C0</accession>
<evidence type="ECO:0000313" key="1">
    <source>
        <dbReference type="EMBL" id="KKN27035.1"/>
    </source>
</evidence>
<name>A0A0F9P5C0_9ZZZZ</name>
<dbReference type="AlphaFoldDB" id="A0A0F9P5C0"/>
<reference evidence="1" key="1">
    <citation type="journal article" date="2015" name="Nature">
        <title>Complex archaea that bridge the gap between prokaryotes and eukaryotes.</title>
        <authorList>
            <person name="Spang A."/>
            <person name="Saw J.H."/>
            <person name="Jorgensen S.L."/>
            <person name="Zaremba-Niedzwiedzka K."/>
            <person name="Martijn J."/>
            <person name="Lind A.E."/>
            <person name="van Eijk R."/>
            <person name="Schleper C."/>
            <person name="Guy L."/>
            <person name="Ettema T.J."/>
        </authorList>
    </citation>
    <scope>NUCLEOTIDE SEQUENCE</scope>
</reference>
<comment type="caution">
    <text evidence="1">The sequence shown here is derived from an EMBL/GenBank/DDBJ whole genome shotgun (WGS) entry which is preliminary data.</text>
</comment>
<sequence length="35" mass="4065">MGHEEYGMLILDSNNVSIIYNDINNINKKKLNIDQ</sequence>